<evidence type="ECO:0000313" key="2">
    <source>
        <dbReference type="Proteomes" id="UP000601435"/>
    </source>
</evidence>
<comment type="caution">
    <text evidence="1">The sequence shown here is derived from an EMBL/GenBank/DDBJ whole genome shotgun (WGS) entry which is preliminary data.</text>
</comment>
<organism evidence="1 2">
    <name type="scientific">Symbiodinium necroappetens</name>
    <dbReference type="NCBI Taxonomy" id="1628268"/>
    <lineage>
        <taxon>Eukaryota</taxon>
        <taxon>Sar</taxon>
        <taxon>Alveolata</taxon>
        <taxon>Dinophyceae</taxon>
        <taxon>Suessiales</taxon>
        <taxon>Symbiodiniaceae</taxon>
        <taxon>Symbiodinium</taxon>
    </lineage>
</organism>
<dbReference type="OrthoDB" id="415433at2759"/>
<dbReference type="EMBL" id="CAJNJA010056508">
    <property type="protein sequence ID" value="CAE7858959.1"/>
    <property type="molecule type" value="Genomic_DNA"/>
</dbReference>
<sequence length="167" mass="18629">DNGISFTMGSFGSYLPYPTILLGFRLMEPPVDFDRMPATSAGNETSATYHFAVVDIVMLRHRRSDLVSANWPRILDAMAKDLVDQDLDQWFGPIPEPAILLKRRCVLHDLIFEDEDFFVTRPVPAVATPAPVIAGAVPLLHSFRGFPALAPIEHGMPGYKVKPRVFH</sequence>
<reference evidence="1" key="1">
    <citation type="submission" date="2021-02" db="EMBL/GenBank/DDBJ databases">
        <authorList>
            <person name="Dougan E. K."/>
            <person name="Rhodes N."/>
            <person name="Thang M."/>
            <person name="Chan C."/>
        </authorList>
    </citation>
    <scope>NUCLEOTIDE SEQUENCE</scope>
</reference>
<keyword evidence="2" id="KW-1185">Reference proteome</keyword>
<name>A0A813A831_9DINO</name>
<protein>
    <submittedName>
        <fullName evidence="1">Uncharacterized protein</fullName>
    </submittedName>
</protein>
<accession>A0A813A831</accession>
<feature type="non-terminal residue" evidence="1">
    <location>
        <position position="167"/>
    </location>
</feature>
<proteinExistence type="predicted"/>
<gene>
    <name evidence="1" type="ORF">SNEC2469_LOCUS27115</name>
</gene>
<dbReference type="AlphaFoldDB" id="A0A813A831"/>
<dbReference type="Proteomes" id="UP000601435">
    <property type="component" value="Unassembled WGS sequence"/>
</dbReference>
<evidence type="ECO:0000313" key="1">
    <source>
        <dbReference type="EMBL" id="CAE7858959.1"/>
    </source>
</evidence>